<dbReference type="PANTHER" id="PTHR24121:SF22">
    <property type="entry name" value="PROTEIN ACCELERATED CELL DEATH 6-LIKE"/>
    <property type="match status" value="1"/>
</dbReference>
<comment type="caution">
    <text evidence="2">The sequence shown here is derived from an EMBL/GenBank/DDBJ whole genome shotgun (WGS) entry which is preliminary data.</text>
</comment>
<dbReference type="Pfam" id="PF00023">
    <property type="entry name" value="Ank"/>
    <property type="match status" value="1"/>
</dbReference>
<keyword evidence="1" id="KW-0040">ANK repeat</keyword>
<keyword evidence="3" id="KW-1185">Reference proteome</keyword>
<feature type="repeat" description="ANK" evidence="1">
    <location>
        <begin position="97"/>
        <end position="119"/>
    </location>
</feature>
<evidence type="ECO:0000313" key="3">
    <source>
        <dbReference type="Proteomes" id="UP000516437"/>
    </source>
</evidence>
<dbReference type="Gene3D" id="1.25.40.20">
    <property type="entry name" value="Ankyrin repeat-containing domain"/>
    <property type="match status" value="1"/>
</dbReference>
<accession>A0A6A1WQ48</accession>
<organism evidence="2 3">
    <name type="scientific">Morella rubra</name>
    <name type="common">Chinese bayberry</name>
    <dbReference type="NCBI Taxonomy" id="262757"/>
    <lineage>
        <taxon>Eukaryota</taxon>
        <taxon>Viridiplantae</taxon>
        <taxon>Streptophyta</taxon>
        <taxon>Embryophyta</taxon>
        <taxon>Tracheophyta</taxon>
        <taxon>Spermatophyta</taxon>
        <taxon>Magnoliopsida</taxon>
        <taxon>eudicotyledons</taxon>
        <taxon>Gunneridae</taxon>
        <taxon>Pentapetalae</taxon>
        <taxon>rosids</taxon>
        <taxon>fabids</taxon>
        <taxon>Fagales</taxon>
        <taxon>Myricaceae</taxon>
        <taxon>Morella</taxon>
    </lineage>
</organism>
<dbReference type="PANTHER" id="PTHR24121">
    <property type="entry name" value="NO MECHANORECEPTOR POTENTIAL C, ISOFORM D-RELATED"/>
    <property type="match status" value="1"/>
</dbReference>
<dbReference type="Proteomes" id="UP000516437">
    <property type="component" value="Chromosome 1"/>
</dbReference>
<sequence length="151" mass="16879">MDTSNLIESQASMDSNQPEATRTILDMDPALNDAAANGKFNVFEDIQESLDLLQTPIENTILHIYLTTLVTELGSPKKFAEKVLHKCPSLLRQTNANGETLLHIAARYGHSVIVDFLIECARILDQDLESGIEQVKEMLRMTNKEKDTALH</sequence>
<evidence type="ECO:0000313" key="2">
    <source>
        <dbReference type="EMBL" id="KAB1226726.1"/>
    </source>
</evidence>
<dbReference type="EMBL" id="RXIC02000019">
    <property type="protein sequence ID" value="KAB1226726.1"/>
    <property type="molecule type" value="Genomic_DNA"/>
</dbReference>
<dbReference type="AlphaFoldDB" id="A0A6A1WQ48"/>
<dbReference type="OrthoDB" id="1847170at2759"/>
<protein>
    <submittedName>
        <fullName evidence="2">Uncharacterized protein</fullName>
    </submittedName>
</protein>
<name>A0A6A1WQ48_9ROSI</name>
<dbReference type="InterPro" id="IPR036770">
    <property type="entry name" value="Ankyrin_rpt-contain_sf"/>
</dbReference>
<evidence type="ECO:0000256" key="1">
    <source>
        <dbReference type="PROSITE-ProRule" id="PRU00023"/>
    </source>
</evidence>
<dbReference type="PROSITE" id="PS50297">
    <property type="entry name" value="ANK_REP_REGION"/>
    <property type="match status" value="1"/>
</dbReference>
<dbReference type="InterPro" id="IPR002110">
    <property type="entry name" value="Ankyrin_rpt"/>
</dbReference>
<dbReference type="PROSITE" id="PS50088">
    <property type="entry name" value="ANK_REPEAT"/>
    <property type="match status" value="1"/>
</dbReference>
<gene>
    <name evidence="2" type="ORF">CJ030_MR1G007961</name>
</gene>
<dbReference type="SUPFAM" id="SSF48403">
    <property type="entry name" value="Ankyrin repeat"/>
    <property type="match status" value="1"/>
</dbReference>
<reference evidence="2 3" key="1">
    <citation type="journal article" date="2019" name="Plant Biotechnol. J.">
        <title>The red bayberry genome and genetic basis of sex determination.</title>
        <authorList>
            <person name="Jia H.M."/>
            <person name="Jia H.J."/>
            <person name="Cai Q.L."/>
            <person name="Wang Y."/>
            <person name="Zhao H.B."/>
            <person name="Yang W.F."/>
            <person name="Wang G.Y."/>
            <person name="Li Y.H."/>
            <person name="Zhan D.L."/>
            <person name="Shen Y.T."/>
            <person name="Niu Q.F."/>
            <person name="Chang L."/>
            <person name="Qiu J."/>
            <person name="Zhao L."/>
            <person name="Xie H.B."/>
            <person name="Fu W.Y."/>
            <person name="Jin J."/>
            <person name="Li X.W."/>
            <person name="Jiao Y."/>
            <person name="Zhou C.C."/>
            <person name="Tu T."/>
            <person name="Chai C.Y."/>
            <person name="Gao J.L."/>
            <person name="Fan L.J."/>
            <person name="van de Weg E."/>
            <person name="Wang J.Y."/>
            <person name="Gao Z.S."/>
        </authorList>
    </citation>
    <scope>NUCLEOTIDE SEQUENCE [LARGE SCALE GENOMIC DNA]</scope>
    <source>
        <tissue evidence="2">Leaves</tissue>
    </source>
</reference>
<proteinExistence type="predicted"/>